<feature type="domain" description="AMP-binding enzyme C-terminal" evidence="2">
    <location>
        <begin position="420"/>
        <end position="495"/>
    </location>
</feature>
<dbReference type="Pfam" id="PF00501">
    <property type="entry name" value="AMP-binding"/>
    <property type="match status" value="1"/>
</dbReference>
<evidence type="ECO:0000313" key="3">
    <source>
        <dbReference type="EMBL" id="MEC4723388.1"/>
    </source>
</evidence>
<evidence type="ECO:0000259" key="1">
    <source>
        <dbReference type="Pfam" id="PF00501"/>
    </source>
</evidence>
<dbReference type="InterPro" id="IPR042099">
    <property type="entry name" value="ANL_N_sf"/>
</dbReference>
<dbReference type="Pfam" id="PF13193">
    <property type="entry name" value="AMP-binding_C"/>
    <property type="match status" value="1"/>
</dbReference>
<dbReference type="PANTHER" id="PTHR43767:SF1">
    <property type="entry name" value="NONRIBOSOMAL PEPTIDE SYNTHASE PES1 (EUROFUNG)-RELATED"/>
    <property type="match status" value="1"/>
</dbReference>
<feature type="domain" description="AMP-dependent synthetase/ligase" evidence="1">
    <location>
        <begin position="11"/>
        <end position="368"/>
    </location>
</feature>
<keyword evidence="4" id="KW-1185">Reference proteome</keyword>
<dbReference type="SUPFAM" id="SSF56801">
    <property type="entry name" value="Acetyl-CoA synthetase-like"/>
    <property type="match status" value="1"/>
</dbReference>
<dbReference type="InterPro" id="IPR020845">
    <property type="entry name" value="AMP-binding_CS"/>
</dbReference>
<evidence type="ECO:0000313" key="4">
    <source>
        <dbReference type="Proteomes" id="UP001352263"/>
    </source>
</evidence>
<dbReference type="Proteomes" id="UP001352263">
    <property type="component" value="Unassembled WGS sequence"/>
</dbReference>
<comment type="caution">
    <text evidence="3">The sequence shown here is derived from an EMBL/GenBank/DDBJ whole genome shotgun (WGS) entry which is preliminary data.</text>
</comment>
<dbReference type="PROSITE" id="PS00455">
    <property type="entry name" value="AMP_BINDING"/>
    <property type="match status" value="1"/>
</dbReference>
<evidence type="ECO:0000259" key="2">
    <source>
        <dbReference type="Pfam" id="PF13193"/>
    </source>
</evidence>
<dbReference type="InterPro" id="IPR025110">
    <property type="entry name" value="AMP-bd_C"/>
</dbReference>
<reference evidence="3 4" key="1">
    <citation type="submission" date="2023-10" db="EMBL/GenBank/DDBJ databases">
        <title>Noviherbaspirillum sp. CPCC 100848 genome assembly.</title>
        <authorList>
            <person name="Li X.Y."/>
            <person name="Fang X.M."/>
        </authorList>
    </citation>
    <scope>NUCLEOTIDE SEQUENCE [LARGE SCALE GENOMIC DNA]</scope>
    <source>
        <strain evidence="3 4">CPCC 100848</strain>
    </source>
</reference>
<gene>
    <name evidence="3" type="ORF">RY831_30015</name>
</gene>
<dbReference type="Gene3D" id="3.30.300.30">
    <property type="match status" value="1"/>
</dbReference>
<dbReference type="EMBL" id="JAWIIV010000052">
    <property type="protein sequence ID" value="MEC4723388.1"/>
    <property type="molecule type" value="Genomic_DNA"/>
</dbReference>
<organism evidence="3 4">
    <name type="scientific">Noviherbaspirillum album</name>
    <dbReference type="NCBI Taxonomy" id="3080276"/>
    <lineage>
        <taxon>Bacteria</taxon>
        <taxon>Pseudomonadati</taxon>
        <taxon>Pseudomonadota</taxon>
        <taxon>Betaproteobacteria</taxon>
        <taxon>Burkholderiales</taxon>
        <taxon>Oxalobacteraceae</taxon>
        <taxon>Noviherbaspirillum</taxon>
    </lineage>
</organism>
<dbReference type="Gene3D" id="3.40.50.12780">
    <property type="entry name" value="N-terminal domain of ligase-like"/>
    <property type="match status" value="1"/>
</dbReference>
<dbReference type="InterPro" id="IPR000873">
    <property type="entry name" value="AMP-dep_synth/lig_dom"/>
</dbReference>
<dbReference type="RefSeq" id="WP_326510001.1">
    <property type="nucleotide sequence ID" value="NZ_JAWIIV010000052.1"/>
</dbReference>
<dbReference type="InterPro" id="IPR045851">
    <property type="entry name" value="AMP-bd_C_sf"/>
</dbReference>
<name>A0ABU6JIP4_9BURK</name>
<proteinExistence type="predicted"/>
<sequence>MMQESVGALVREAAQRFGVKTALVFEGRRWTFRDLELDASNVAWQLQKLGVRAGDAVSLFSPNCPEWIISYYAVMKIGAVANPLNLMLTAEEAAFAMNDCAAVAVFGSADRIAGLAKVKDQTRLRHLISFGEGACAGALRFEDLRSETREPFAIAESLTLDQPCTIGYTSGTTGHPKGAVLTHRAILMNTAMTATMHMRTSADTIVSALPCSHVYGNIIMNSAMAYGATLVLHPIFDVEKVLESVQSERATMLEGVPTMYMYILDHPRRSAYDVSTLTRCTVGGQTMPEAKMREVESAFACPLIELWGMTELGGLGTTHSVYGPTRHGSIGVPLPHLEARVMGADGVVVPRGEVGELQIRGPVTLKEYIGRPEATQEALDQDGWLHTGDLVRQDQEGYLYVVDRLKDMIITGGYNIYPAELERVIAEFPEVAMVAVGNVPDEHKGELAKAYVVPRQGASLDIEALDAHCRSRLAAYKVPRLYQVVTDLPKTSTGKILRRKLREHFQ</sequence>
<dbReference type="PANTHER" id="PTHR43767">
    <property type="entry name" value="LONG-CHAIN-FATTY-ACID--COA LIGASE"/>
    <property type="match status" value="1"/>
</dbReference>
<protein>
    <submittedName>
        <fullName evidence="3">AMP-binding protein</fullName>
    </submittedName>
</protein>
<accession>A0ABU6JIP4</accession>
<dbReference type="InterPro" id="IPR050237">
    <property type="entry name" value="ATP-dep_AMP-bd_enzyme"/>
</dbReference>